<organism evidence="11 12">
    <name type="scientific">Roseovarius gahaiensis</name>
    <dbReference type="NCBI Taxonomy" id="2716691"/>
    <lineage>
        <taxon>Bacteria</taxon>
        <taxon>Pseudomonadati</taxon>
        <taxon>Pseudomonadota</taxon>
        <taxon>Alphaproteobacteria</taxon>
        <taxon>Rhodobacterales</taxon>
        <taxon>Roseobacteraceae</taxon>
        <taxon>Roseovarius</taxon>
    </lineage>
</organism>
<keyword evidence="5 9" id="KW-0812">Transmembrane</keyword>
<protein>
    <recommendedName>
        <fullName evidence="9">Cell division protein FtsQ</fullName>
    </recommendedName>
</protein>
<keyword evidence="6 9" id="KW-1133">Transmembrane helix</keyword>
<dbReference type="Pfam" id="PF03799">
    <property type="entry name" value="FtsQ_DivIB_C"/>
    <property type="match status" value="1"/>
</dbReference>
<evidence type="ECO:0000256" key="3">
    <source>
        <dbReference type="ARBA" id="ARBA00022519"/>
    </source>
</evidence>
<gene>
    <name evidence="9" type="primary">ftsQ</name>
    <name evidence="11" type="ORF">HAT86_00185</name>
</gene>
<accession>A0A967B7U6</accession>
<keyword evidence="4 9" id="KW-0132">Cell division</keyword>
<evidence type="ECO:0000256" key="5">
    <source>
        <dbReference type="ARBA" id="ARBA00022692"/>
    </source>
</evidence>
<reference evidence="11" key="1">
    <citation type="submission" date="2020-03" db="EMBL/GenBank/DDBJ databases">
        <title>Roseovarius gahaiensis sp. nov., isolated from Gahai Saline Lake, China.</title>
        <authorList>
            <person name="Sun X."/>
        </authorList>
    </citation>
    <scope>NUCLEOTIDE SEQUENCE</scope>
    <source>
        <strain evidence="11">GH877</strain>
    </source>
</reference>
<dbReference type="PANTHER" id="PTHR35851">
    <property type="entry name" value="CELL DIVISION PROTEIN FTSQ"/>
    <property type="match status" value="1"/>
</dbReference>
<dbReference type="GO" id="GO:0090529">
    <property type="term" value="P:cell septum assembly"/>
    <property type="evidence" value="ECO:0007669"/>
    <property type="project" value="InterPro"/>
</dbReference>
<keyword evidence="2 9" id="KW-1003">Cell membrane</keyword>
<keyword evidence="3 9" id="KW-0997">Cell inner membrane</keyword>
<dbReference type="EMBL" id="JAAORB010000001">
    <property type="protein sequence ID" value="NHQ72885.1"/>
    <property type="molecule type" value="Genomic_DNA"/>
</dbReference>
<comment type="caution">
    <text evidence="11">The sequence shown here is derived from an EMBL/GenBank/DDBJ whole genome shotgun (WGS) entry which is preliminary data.</text>
</comment>
<dbReference type="PROSITE" id="PS51779">
    <property type="entry name" value="POTRA"/>
    <property type="match status" value="1"/>
</dbReference>
<feature type="transmembrane region" description="Helical" evidence="9">
    <location>
        <begin position="29"/>
        <end position="49"/>
    </location>
</feature>
<evidence type="ECO:0000313" key="11">
    <source>
        <dbReference type="EMBL" id="NHQ72885.1"/>
    </source>
</evidence>
<dbReference type="Gene3D" id="3.40.50.11690">
    <property type="entry name" value="Cell division protein FtsQ/DivIB"/>
    <property type="match status" value="1"/>
</dbReference>
<evidence type="ECO:0000259" key="10">
    <source>
        <dbReference type="PROSITE" id="PS51779"/>
    </source>
</evidence>
<dbReference type="RefSeq" id="WP_167192576.1">
    <property type="nucleotide sequence ID" value="NZ_JAAORB010000001.1"/>
</dbReference>
<name>A0A967B7U6_9RHOB</name>
<keyword evidence="12" id="KW-1185">Reference proteome</keyword>
<dbReference type="InterPro" id="IPR026579">
    <property type="entry name" value="FtsQ"/>
</dbReference>
<evidence type="ECO:0000256" key="6">
    <source>
        <dbReference type="ARBA" id="ARBA00022989"/>
    </source>
</evidence>
<evidence type="ECO:0000256" key="8">
    <source>
        <dbReference type="ARBA" id="ARBA00023306"/>
    </source>
</evidence>
<comment type="function">
    <text evidence="9">Essential cell division protein.</text>
</comment>
<evidence type="ECO:0000313" key="12">
    <source>
        <dbReference type="Proteomes" id="UP000639775"/>
    </source>
</evidence>
<comment type="subcellular location">
    <subcellularLocation>
        <location evidence="9">Cell inner membrane</location>
        <topology evidence="9">Single-pass type II membrane protein</topology>
    </subcellularLocation>
    <subcellularLocation>
        <location evidence="1">Membrane</location>
    </subcellularLocation>
    <text evidence="9">Localizes to the division septum.</text>
</comment>
<proteinExistence type="inferred from homology"/>
<dbReference type="GO" id="GO:0032153">
    <property type="term" value="C:cell division site"/>
    <property type="evidence" value="ECO:0007669"/>
    <property type="project" value="UniProtKB-UniRule"/>
</dbReference>
<feature type="domain" description="POTRA" evidence="10">
    <location>
        <begin position="74"/>
        <end position="142"/>
    </location>
</feature>
<sequence>MQQVTRPDPAPSRWSYRFQRLMLTPVFRLALRVGVPFCLTLGVVTAYLADESRREALTLKLTDLREQVVTRPEFMVSLLAVEGASTGIEEDIREIFPYDLPASSFDLDLAHVQEMIRGLPAVAEASLRIRQGGVLLAKITERQPAAIWRHHDGLGVVDAEGVVVDELDSRAARADLPLIVGQGADRAVPEALDILQAAVPLEDRLRGLVRMGERRWDVVLDRGQRILLPEAYPVQALERVIVLEEVQEALARDVVAIDMRLAERPTLRMSENAVEEWWQVTKMTVEAE</sequence>
<dbReference type="GO" id="GO:0005886">
    <property type="term" value="C:plasma membrane"/>
    <property type="evidence" value="ECO:0007669"/>
    <property type="project" value="UniProtKB-SubCell"/>
</dbReference>
<dbReference type="HAMAP" id="MF_00911">
    <property type="entry name" value="FtsQ_subfam"/>
    <property type="match status" value="1"/>
</dbReference>
<evidence type="ECO:0000256" key="1">
    <source>
        <dbReference type="ARBA" id="ARBA00004370"/>
    </source>
</evidence>
<dbReference type="InterPro" id="IPR034746">
    <property type="entry name" value="POTRA"/>
</dbReference>
<evidence type="ECO:0000256" key="9">
    <source>
        <dbReference type="HAMAP-Rule" id="MF_00911"/>
    </source>
</evidence>
<dbReference type="Proteomes" id="UP000639775">
    <property type="component" value="Unassembled WGS sequence"/>
</dbReference>
<keyword evidence="8 9" id="KW-0131">Cell cycle</keyword>
<evidence type="ECO:0000256" key="4">
    <source>
        <dbReference type="ARBA" id="ARBA00022618"/>
    </source>
</evidence>
<dbReference type="InterPro" id="IPR045335">
    <property type="entry name" value="FtsQ_C_sf"/>
</dbReference>
<dbReference type="GO" id="GO:0043093">
    <property type="term" value="P:FtsZ-dependent cytokinesis"/>
    <property type="evidence" value="ECO:0007669"/>
    <property type="project" value="UniProtKB-UniRule"/>
</dbReference>
<evidence type="ECO:0000256" key="2">
    <source>
        <dbReference type="ARBA" id="ARBA00022475"/>
    </source>
</evidence>
<comment type="similarity">
    <text evidence="9">Belongs to the FtsQ/DivIB family. FtsQ subfamily.</text>
</comment>
<dbReference type="InterPro" id="IPR005548">
    <property type="entry name" value="Cell_div_FtsQ/DivIB_C"/>
</dbReference>
<keyword evidence="7 9" id="KW-0472">Membrane</keyword>
<dbReference type="AlphaFoldDB" id="A0A967B7U6"/>
<dbReference type="PANTHER" id="PTHR35851:SF1">
    <property type="entry name" value="CELL DIVISION PROTEIN FTSQ"/>
    <property type="match status" value="1"/>
</dbReference>
<evidence type="ECO:0000256" key="7">
    <source>
        <dbReference type="ARBA" id="ARBA00023136"/>
    </source>
</evidence>